<dbReference type="PROSITE" id="PS50866">
    <property type="entry name" value="GOLD"/>
    <property type="match status" value="1"/>
</dbReference>
<keyword evidence="5" id="KW-1185">Reference proteome</keyword>
<dbReference type="SMART" id="SM00516">
    <property type="entry name" value="SEC14"/>
    <property type="match status" value="1"/>
</dbReference>
<dbReference type="Proteomes" id="UP000887116">
    <property type="component" value="Unassembled WGS sequence"/>
</dbReference>
<dbReference type="SUPFAM" id="SSF101576">
    <property type="entry name" value="Supernatant protein factor (SPF), C-terminal domain"/>
    <property type="match status" value="1"/>
</dbReference>
<organism evidence="4 5">
    <name type="scientific">Trichonephila clavata</name>
    <name type="common">Joro spider</name>
    <name type="synonym">Nephila clavata</name>
    <dbReference type="NCBI Taxonomy" id="2740835"/>
    <lineage>
        <taxon>Eukaryota</taxon>
        <taxon>Metazoa</taxon>
        <taxon>Ecdysozoa</taxon>
        <taxon>Arthropoda</taxon>
        <taxon>Chelicerata</taxon>
        <taxon>Arachnida</taxon>
        <taxon>Araneae</taxon>
        <taxon>Araneomorphae</taxon>
        <taxon>Entelegynae</taxon>
        <taxon>Araneoidea</taxon>
        <taxon>Nephilidae</taxon>
        <taxon>Trichonephila</taxon>
    </lineage>
</organism>
<accession>A0A8X6FL91</accession>
<keyword evidence="1" id="KW-0812">Transmembrane</keyword>
<feature type="domain" description="CRAL-TRIO" evidence="2">
    <location>
        <begin position="83"/>
        <end position="258"/>
    </location>
</feature>
<dbReference type="InterPro" id="IPR036598">
    <property type="entry name" value="GOLD_dom_sf"/>
</dbReference>
<keyword evidence="1" id="KW-1133">Transmembrane helix</keyword>
<gene>
    <name evidence="4" type="primary">Sec14l2</name>
    <name evidence="4" type="ORF">TNCT_376411</name>
</gene>
<dbReference type="PROSITE" id="PS50191">
    <property type="entry name" value="CRAL_TRIO"/>
    <property type="match status" value="1"/>
</dbReference>
<reference evidence="4" key="1">
    <citation type="submission" date="2020-07" db="EMBL/GenBank/DDBJ databases">
        <title>Multicomponent nature underlies the extraordinary mechanical properties of spider dragline silk.</title>
        <authorList>
            <person name="Kono N."/>
            <person name="Nakamura H."/>
            <person name="Mori M."/>
            <person name="Yoshida Y."/>
            <person name="Ohtoshi R."/>
            <person name="Malay A.D."/>
            <person name="Moran D.A.P."/>
            <person name="Tomita M."/>
            <person name="Numata K."/>
            <person name="Arakawa K."/>
        </authorList>
    </citation>
    <scope>NUCLEOTIDE SEQUENCE</scope>
</reference>
<dbReference type="Gene3D" id="2.60.120.680">
    <property type="entry name" value="GOLD domain"/>
    <property type="match status" value="1"/>
</dbReference>
<feature type="non-terminal residue" evidence="4">
    <location>
        <position position="398"/>
    </location>
</feature>
<dbReference type="OrthoDB" id="6417478at2759"/>
<sequence>KETRSKKMEISEEISPDQEKAVEELKRLLIDEVTPKMLEDESLFYRFSKARDFKLPEAEAMLRKHISWRKEVNIDAILTEYKPLEVAEKYIPFSFVCFDKDGCLVRYIDLGSADIKGVFSSMKKIDILKYAFVTLEKDELRLRENSKKTGKLEAKSIFVFNFKEFSFLKATHKEFIECLIQFALIFQDNYPERIKKVVFINVSTYFTLAFSVVKTVLAAALIQKMKFFGSEGYQEELLESISADDLPEFLGGNKTGTDGDPLCKSFIIHGSKVPKKNYLCNSEKILSKAPDAEKLTVMRFSKEEKYFEVKEPGSFLEWEFETKNKDIGFVIYFKENFSEKSNLVELIPKQRIDTCYKPEKGLFRCDKPGTYVVVFDNSYSWLHPKEIYYRARIRLPNA</sequence>
<dbReference type="EMBL" id="BMAO01012760">
    <property type="protein sequence ID" value="GFQ83770.1"/>
    <property type="molecule type" value="Genomic_DNA"/>
</dbReference>
<feature type="domain" description="GOLD" evidence="3">
    <location>
        <begin position="278"/>
        <end position="393"/>
    </location>
</feature>
<proteinExistence type="predicted"/>
<name>A0A8X6FL91_TRICU</name>
<dbReference type="SUPFAM" id="SSF52087">
    <property type="entry name" value="CRAL/TRIO domain"/>
    <property type="match status" value="1"/>
</dbReference>
<dbReference type="Gene3D" id="3.40.525.10">
    <property type="entry name" value="CRAL-TRIO lipid binding domain"/>
    <property type="match status" value="1"/>
</dbReference>
<evidence type="ECO:0000256" key="1">
    <source>
        <dbReference type="SAM" id="Phobius"/>
    </source>
</evidence>
<dbReference type="CDD" id="cd00170">
    <property type="entry name" value="SEC14"/>
    <property type="match status" value="1"/>
</dbReference>
<dbReference type="Pfam" id="PF00650">
    <property type="entry name" value="CRAL_TRIO"/>
    <property type="match status" value="1"/>
</dbReference>
<evidence type="ECO:0000313" key="4">
    <source>
        <dbReference type="EMBL" id="GFQ83770.1"/>
    </source>
</evidence>
<dbReference type="PANTHER" id="PTHR23324:SF83">
    <property type="entry name" value="SEC14-LIKE PROTEIN 2"/>
    <property type="match status" value="1"/>
</dbReference>
<evidence type="ECO:0000313" key="5">
    <source>
        <dbReference type="Proteomes" id="UP000887116"/>
    </source>
</evidence>
<dbReference type="InterPro" id="IPR001251">
    <property type="entry name" value="CRAL-TRIO_dom"/>
</dbReference>
<dbReference type="PANTHER" id="PTHR23324">
    <property type="entry name" value="SEC14 RELATED PROTEIN"/>
    <property type="match status" value="1"/>
</dbReference>
<protein>
    <submittedName>
        <fullName evidence="4">SEC14-like protein 2</fullName>
    </submittedName>
</protein>
<evidence type="ECO:0000259" key="2">
    <source>
        <dbReference type="PROSITE" id="PS50191"/>
    </source>
</evidence>
<dbReference type="SUPFAM" id="SSF46938">
    <property type="entry name" value="CRAL/TRIO N-terminal domain"/>
    <property type="match status" value="1"/>
</dbReference>
<dbReference type="InterPro" id="IPR051064">
    <property type="entry name" value="SEC14/CRAL-TRIO_domain"/>
</dbReference>
<comment type="caution">
    <text evidence="4">The sequence shown here is derived from an EMBL/GenBank/DDBJ whole genome shotgun (WGS) entry which is preliminary data.</text>
</comment>
<feature type="transmembrane region" description="Helical" evidence="1">
    <location>
        <begin position="197"/>
        <end position="222"/>
    </location>
</feature>
<dbReference type="InterPro" id="IPR036865">
    <property type="entry name" value="CRAL-TRIO_dom_sf"/>
</dbReference>
<dbReference type="AlphaFoldDB" id="A0A8X6FL91"/>
<dbReference type="GO" id="GO:0005737">
    <property type="term" value="C:cytoplasm"/>
    <property type="evidence" value="ECO:0007669"/>
    <property type="project" value="TreeGrafter"/>
</dbReference>
<dbReference type="InterPro" id="IPR036273">
    <property type="entry name" value="CRAL/TRIO_N_dom_sf"/>
</dbReference>
<keyword evidence="1" id="KW-0472">Membrane</keyword>
<dbReference type="InterPro" id="IPR009038">
    <property type="entry name" value="GOLD_dom"/>
</dbReference>
<evidence type="ECO:0000259" key="3">
    <source>
        <dbReference type="PROSITE" id="PS50866"/>
    </source>
</evidence>